<dbReference type="Gene3D" id="3.40.390.10">
    <property type="entry name" value="Collagenase (Catalytic Domain)"/>
    <property type="match status" value="1"/>
</dbReference>
<dbReference type="GO" id="GO:0006508">
    <property type="term" value="P:proteolysis"/>
    <property type="evidence" value="ECO:0007669"/>
    <property type="project" value="UniProtKB-KW"/>
</dbReference>
<evidence type="ECO:0000256" key="6">
    <source>
        <dbReference type="ARBA" id="ARBA00023049"/>
    </source>
</evidence>
<dbReference type="GO" id="GO:0004222">
    <property type="term" value="F:metalloendopeptidase activity"/>
    <property type="evidence" value="ECO:0007669"/>
    <property type="project" value="InterPro"/>
</dbReference>
<dbReference type="Pfam" id="PF01432">
    <property type="entry name" value="Peptidase_M3"/>
    <property type="match status" value="1"/>
</dbReference>
<dbReference type="Proteomes" id="UP000183529">
    <property type="component" value="Unassembled WGS sequence"/>
</dbReference>
<comment type="caution">
    <text evidence="9">The sequence shown here is derived from an EMBL/GenBank/DDBJ whole genome shotgun (WGS) entry which is preliminary data.</text>
</comment>
<comment type="cofactor">
    <cofactor evidence="7">
        <name>Zn(2+)</name>
        <dbReference type="ChEBI" id="CHEBI:29105"/>
    </cofactor>
    <text evidence="7">Binds 1 zinc ion.</text>
</comment>
<evidence type="ECO:0000256" key="3">
    <source>
        <dbReference type="ARBA" id="ARBA00022723"/>
    </source>
</evidence>
<keyword evidence="5 7" id="KW-0862">Zinc</keyword>
<dbReference type="InterPro" id="IPR024079">
    <property type="entry name" value="MetalloPept_cat_dom_sf"/>
</dbReference>
<gene>
    <name evidence="9" type="ORF">SAMN05216550_12224</name>
</gene>
<evidence type="ECO:0000256" key="5">
    <source>
        <dbReference type="ARBA" id="ARBA00022833"/>
    </source>
</evidence>
<dbReference type="SUPFAM" id="SSF55486">
    <property type="entry name" value="Metalloproteases ('zincins'), catalytic domain"/>
    <property type="match status" value="1"/>
</dbReference>
<proteinExistence type="inferred from homology"/>
<evidence type="ECO:0000256" key="4">
    <source>
        <dbReference type="ARBA" id="ARBA00022801"/>
    </source>
</evidence>
<dbReference type="CDD" id="cd06456">
    <property type="entry name" value="M3A_DCP"/>
    <property type="match status" value="1"/>
</dbReference>
<name>A0AAQ1JXI6_9BURK</name>
<evidence type="ECO:0000256" key="2">
    <source>
        <dbReference type="ARBA" id="ARBA00022670"/>
    </source>
</evidence>
<keyword evidence="3 7" id="KW-0479">Metal-binding</keyword>
<evidence type="ECO:0000256" key="7">
    <source>
        <dbReference type="RuleBase" id="RU003435"/>
    </source>
</evidence>
<dbReference type="InterPro" id="IPR024077">
    <property type="entry name" value="Neurolysin/TOP_dom2"/>
</dbReference>
<comment type="similarity">
    <text evidence="1 7">Belongs to the peptidase M3 family.</text>
</comment>
<protein>
    <submittedName>
        <fullName evidence="9">Peptidyl-dipeptidase Dcp Metallo peptidase. MEROPS family M03A</fullName>
    </submittedName>
</protein>
<dbReference type="Gene3D" id="1.10.1370.10">
    <property type="entry name" value="Neurolysin, domain 3"/>
    <property type="match status" value="1"/>
</dbReference>
<reference evidence="9 10" key="1">
    <citation type="submission" date="2016-10" db="EMBL/GenBank/DDBJ databases">
        <authorList>
            <person name="Varghese N."/>
            <person name="Submissions S."/>
        </authorList>
    </citation>
    <scope>NUCLEOTIDE SEQUENCE [LARGE SCALE GENOMIC DNA]</scope>
    <source>
        <strain evidence="9 10">LMG 22274</strain>
    </source>
</reference>
<keyword evidence="2 7" id="KW-0645">Protease</keyword>
<organism evidence="9 10">
    <name type="scientific">Paraburkholderia tropica</name>
    <dbReference type="NCBI Taxonomy" id="92647"/>
    <lineage>
        <taxon>Bacteria</taxon>
        <taxon>Pseudomonadati</taxon>
        <taxon>Pseudomonadota</taxon>
        <taxon>Betaproteobacteria</taxon>
        <taxon>Burkholderiales</taxon>
        <taxon>Burkholderiaceae</taxon>
        <taxon>Paraburkholderia</taxon>
    </lineage>
</organism>
<dbReference type="InterPro" id="IPR034005">
    <property type="entry name" value="M3A_DCP"/>
</dbReference>
<evidence type="ECO:0000259" key="8">
    <source>
        <dbReference type="Pfam" id="PF01432"/>
    </source>
</evidence>
<dbReference type="InterPro" id="IPR001567">
    <property type="entry name" value="Pept_M3A_M3B_dom"/>
</dbReference>
<dbReference type="InterPro" id="IPR045090">
    <property type="entry name" value="Pept_M3A_M3B"/>
</dbReference>
<dbReference type="PANTHER" id="PTHR43660:SF1">
    <property type="entry name" value="DIPEPTIDYL CARBOXYPEPTIDASE"/>
    <property type="match status" value="1"/>
</dbReference>
<feature type="domain" description="Peptidase M3A/M3B catalytic" evidence="8">
    <location>
        <begin position="231"/>
        <end position="675"/>
    </location>
</feature>
<dbReference type="RefSeq" id="WP_074986898.1">
    <property type="nucleotide sequence ID" value="NZ_CADFGN010000001.1"/>
</dbReference>
<evidence type="ECO:0000313" key="10">
    <source>
        <dbReference type="Proteomes" id="UP000183529"/>
    </source>
</evidence>
<dbReference type="GO" id="GO:0005829">
    <property type="term" value="C:cytosol"/>
    <property type="evidence" value="ECO:0007669"/>
    <property type="project" value="TreeGrafter"/>
</dbReference>
<keyword evidence="4 7" id="KW-0378">Hydrolase</keyword>
<dbReference type="AlphaFoldDB" id="A0AAQ1JXI6"/>
<dbReference type="GO" id="GO:0004180">
    <property type="term" value="F:carboxypeptidase activity"/>
    <property type="evidence" value="ECO:0007669"/>
    <property type="project" value="TreeGrafter"/>
</dbReference>
<accession>A0AAQ1JXI6</accession>
<dbReference type="EMBL" id="FNZM01000022">
    <property type="protein sequence ID" value="SEK12452.1"/>
    <property type="molecule type" value="Genomic_DNA"/>
</dbReference>
<evidence type="ECO:0000313" key="9">
    <source>
        <dbReference type="EMBL" id="SEK12452.1"/>
    </source>
</evidence>
<keyword evidence="6 7" id="KW-0482">Metalloprotease</keyword>
<sequence length="688" mass="77820">MTASTHNPLLSDWKAAGEFPPFAAIRPEHFAPAIVRLAKERIDRVDAIAANPEPPTFTNTVAAYEATGGHIERIDALFEILRLTLGTREVWEVAGEVGALLANHHAALLSHQPFFIRLDAVFHTRHTLELEADELRLLELIHADYVRNGVHLAPDASMRLHAIKERLAQCYVAFNKNLVASTDAFKLILTDEAELAGLPDFIRRAALTEDQPDRANEYVFTLAYSSVVPFLTWSARRDLRERIWRAWTSRCTEPDVDNRPIVREVVQLRAEQAKLLGFENFAQYALTDRMAGTPQAVRELLESIWTPARMLCEAELAALRSFASETGEPAEIEPWDWRYLTERLRTREFNIDAEQVGQYFELESSIRAAFDCAHRLFGLQFRERHDVALYHPDVRLWDVEQHGRLIGYFAADYYARVGKASGAWESEFRMRCNGIDATLPFVINSTSFQGVRGKPTQLALRDVQTLFHEMGHALHSLLSRVRFRRLSGTRVQRDFVEFPSHLMENWVLDPTLLATHARHVETGEAMPDALVRSLRAASCFNEGYELVRYIASALADIELHSLAECADLDIETFQSRYFERLGVMREVDVNHRLPCFRHAFGGSEYAAGYYSYLWAQVLEADAFEAFEESGNAFDAPLAARLHDCLFGIGNSMDPAAAYQAFRRRSPDPLALARKRGFGAVGGSVPDPA</sequence>
<dbReference type="Gene3D" id="1.10.1370.40">
    <property type="match status" value="1"/>
</dbReference>
<evidence type="ECO:0000256" key="1">
    <source>
        <dbReference type="ARBA" id="ARBA00006040"/>
    </source>
</evidence>
<dbReference type="GO" id="GO:0046872">
    <property type="term" value="F:metal ion binding"/>
    <property type="evidence" value="ECO:0007669"/>
    <property type="project" value="UniProtKB-UniRule"/>
</dbReference>
<dbReference type="PANTHER" id="PTHR43660">
    <property type="entry name" value="DIPEPTIDYL CARBOXYPEPTIDASE"/>
    <property type="match status" value="1"/>
</dbReference>